<keyword evidence="7" id="KW-0902">Two-component regulatory system</keyword>
<keyword evidence="12" id="KW-1185">Reference proteome</keyword>
<comment type="caution">
    <text evidence="11">The sequence shown here is derived from an EMBL/GenBank/DDBJ whole genome shotgun (WGS) entry which is preliminary data.</text>
</comment>
<evidence type="ECO:0000259" key="10">
    <source>
        <dbReference type="PROSITE" id="PS50113"/>
    </source>
</evidence>
<evidence type="ECO:0000256" key="6">
    <source>
        <dbReference type="ARBA" id="ARBA00022840"/>
    </source>
</evidence>
<comment type="catalytic activity">
    <reaction evidence="1">
        <text>ATP + protein L-histidine = ADP + protein N-phospho-L-histidine.</text>
        <dbReference type="EC" id="2.7.13.3"/>
    </reaction>
</comment>
<dbReference type="InterPro" id="IPR036890">
    <property type="entry name" value="HATPase_C_sf"/>
</dbReference>
<proteinExistence type="predicted"/>
<dbReference type="SUPFAM" id="SSF55874">
    <property type="entry name" value="ATPase domain of HSP90 chaperone/DNA topoisomerase II/histidine kinase"/>
    <property type="match status" value="1"/>
</dbReference>
<dbReference type="NCBIfam" id="TIGR00229">
    <property type="entry name" value="sensory_box"/>
    <property type="match status" value="1"/>
</dbReference>
<dbReference type="Gene3D" id="3.30.565.10">
    <property type="entry name" value="Histidine kinase-like ATPase, C-terminal domain"/>
    <property type="match status" value="1"/>
</dbReference>
<dbReference type="GO" id="GO:0005524">
    <property type="term" value="F:ATP binding"/>
    <property type="evidence" value="ECO:0007669"/>
    <property type="project" value="UniProtKB-KW"/>
</dbReference>
<sequence>MNSFLTLLPWVLLPAALAAGFALGRRRSGRLRVQLAHTETMLRRISQAVESTSDAIGIGDMQGHSLYHNRAHLELFGYTVEELNAVPGDGVLFADKAVAQEILTAVKGGRSWSGETDVLTRTGKRVPAFVRADIIRDEAGRPVGIYGVFADITERRRRAEEQERTNRLESLGLMAGGIAHDFGNLMTVMSCNLSLAQDTPGLPLEVSPRLMEIDKVIHRACKLTEQLKTFAKGGDQERKLMRLPGLVREAARLAVTGSPVQVDDQLPGDLWPVEVDETQIGQVIHNIVLNAVQAMAGAGRVRLSAVNLEPGTEAGLPAGPAWVKISLGDNGPGMPPEVLSRIFDPFFTTKEKGTGLGLATSHTIIEKHRGRLRVDSRPGAGTTFHLILPAAPRERAA</sequence>
<dbReference type="InterPro" id="IPR005467">
    <property type="entry name" value="His_kinase_dom"/>
</dbReference>
<dbReference type="SMART" id="SM00387">
    <property type="entry name" value="HATPase_c"/>
    <property type="match status" value="1"/>
</dbReference>
<evidence type="ECO:0000313" key="11">
    <source>
        <dbReference type="EMBL" id="RXK54357.1"/>
    </source>
</evidence>
<feature type="domain" description="PAS" evidence="9">
    <location>
        <begin position="41"/>
        <end position="83"/>
    </location>
</feature>
<dbReference type="CDD" id="cd00130">
    <property type="entry name" value="PAS"/>
    <property type="match status" value="1"/>
</dbReference>
<dbReference type="AlphaFoldDB" id="A0A4Q1C661"/>
<dbReference type="PANTHER" id="PTHR43065:SF46">
    <property type="entry name" value="C4-DICARBOXYLATE TRANSPORT SENSOR PROTEIN DCTB"/>
    <property type="match status" value="1"/>
</dbReference>
<evidence type="ECO:0000256" key="2">
    <source>
        <dbReference type="ARBA" id="ARBA00012438"/>
    </source>
</evidence>
<dbReference type="InterPro" id="IPR000700">
    <property type="entry name" value="PAS-assoc_C"/>
</dbReference>
<dbReference type="SMART" id="SM00086">
    <property type="entry name" value="PAC"/>
    <property type="match status" value="1"/>
</dbReference>
<dbReference type="InterPro" id="IPR003594">
    <property type="entry name" value="HATPase_dom"/>
</dbReference>
<dbReference type="PROSITE" id="PS50109">
    <property type="entry name" value="HIS_KIN"/>
    <property type="match status" value="1"/>
</dbReference>
<dbReference type="Pfam" id="PF08448">
    <property type="entry name" value="PAS_4"/>
    <property type="match status" value="1"/>
</dbReference>
<dbReference type="InterPro" id="IPR001610">
    <property type="entry name" value="PAC"/>
</dbReference>
<evidence type="ECO:0000259" key="9">
    <source>
        <dbReference type="PROSITE" id="PS50112"/>
    </source>
</evidence>
<evidence type="ECO:0000256" key="7">
    <source>
        <dbReference type="ARBA" id="ARBA00023012"/>
    </source>
</evidence>
<feature type="domain" description="Histidine kinase" evidence="8">
    <location>
        <begin position="177"/>
        <end position="392"/>
    </location>
</feature>
<accession>A0A4Q1C661</accession>
<organism evidence="11 12">
    <name type="scientific">Oleiharenicola lentus</name>
    <dbReference type="NCBI Taxonomy" id="2508720"/>
    <lineage>
        <taxon>Bacteria</taxon>
        <taxon>Pseudomonadati</taxon>
        <taxon>Verrucomicrobiota</taxon>
        <taxon>Opitutia</taxon>
        <taxon>Opitutales</taxon>
        <taxon>Opitutaceae</taxon>
        <taxon>Oleiharenicola</taxon>
    </lineage>
</organism>
<evidence type="ECO:0000256" key="1">
    <source>
        <dbReference type="ARBA" id="ARBA00000085"/>
    </source>
</evidence>
<dbReference type="Pfam" id="PF02518">
    <property type="entry name" value="HATPase_c"/>
    <property type="match status" value="1"/>
</dbReference>
<evidence type="ECO:0000313" key="12">
    <source>
        <dbReference type="Proteomes" id="UP000290218"/>
    </source>
</evidence>
<evidence type="ECO:0000256" key="5">
    <source>
        <dbReference type="ARBA" id="ARBA00022777"/>
    </source>
</evidence>
<dbReference type="InterPro" id="IPR000014">
    <property type="entry name" value="PAS"/>
</dbReference>
<keyword evidence="5" id="KW-0418">Kinase</keyword>
<dbReference type="GO" id="GO:0000160">
    <property type="term" value="P:phosphorelay signal transduction system"/>
    <property type="evidence" value="ECO:0007669"/>
    <property type="project" value="UniProtKB-KW"/>
</dbReference>
<dbReference type="RefSeq" id="WP_218938644.1">
    <property type="nucleotide sequence ID" value="NZ_SDHX01000001.1"/>
</dbReference>
<keyword evidence="3" id="KW-0808">Transferase</keyword>
<evidence type="ECO:0000256" key="3">
    <source>
        <dbReference type="ARBA" id="ARBA00022679"/>
    </source>
</evidence>
<evidence type="ECO:0000259" key="8">
    <source>
        <dbReference type="PROSITE" id="PS50109"/>
    </source>
</evidence>
<protein>
    <recommendedName>
        <fullName evidence="2">histidine kinase</fullName>
        <ecNumber evidence="2">2.7.13.3</ecNumber>
    </recommendedName>
</protein>
<dbReference type="InterPro" id="IPR004358">
    <property type="entry name" value="Sig_transdc_His_kin-like_C"/>
</dbReference>
<keyword evidence="6" id="KW-0067">ATP-binding</keyword>
<dbReference type="PROSITE" id="PS50113">
    <property type="entry name" value="PAC"/>
    <property type="match status" value="1"/>
</dbReference>
<dbReference type="EC" id="2.7.13.3" evidence="2"/>
<dbReference type="InterPro" id="IPR035965">
    <property type="entry name" value="PAS-like_dom_sf"/>
</dbReference>
<dbReference type="EMBL" id="SDHX01000001">
    <property type="protein sequence ID" value="RXK54357.1"/>
    <property type="molecule type" value="Genomic_DNA"/>
</dbReference>
<dbReference type="GO" id="GO:0004673">
    <property type="term" value="F:protein histidine kinase activity"/>
    <property type="evidence" value="ECO:0007669"/>
    <property type="project" value="UniProtKB-EC"/>
</dbReference>
<dbReference type="InterPro" id="IPR013656">
    <property type="entry name" value="PAS_4"/>
</dbReference>
<reference evidence="11 12" key="1">
    <citation type="submission" date="2019-01" db="EMBL/GenBank/DDBJ databases">
        <title>Lacunisphaera sp. strain TWA-58.</title>
        <authorList>
            <person name="Chen W.-M."/>
        </authorList>
    </citation>
    <scope>NUCLEOTIDE SEQUENCE [LARGE SCALE GENOMIC DNA]</scope>
    <source>
        <strain evidence="11 12">TWA-58</strain>
    </source>
</reference>
<evidence type="ECO:0000256" key="4">
    <source>
        <dbReference type="ARBA" id="ARBA00022741"/>
    </source>
</evidence>
<dbReference type="Proteomes" id="UP000290218">
    <property type="component" value="Unassembled WGS sequence"/>
</dbReference>
<gene>
    <name evidence="11" type="ORF">ESB00_00205</name>
</gene>
<keyword evidence="4" id="KW-0547">Nucleotide-binding</keyword>
<dbReference type="PANTHER" id="PTHR43065">
    <property type="entry name" value="SENSOR HISTIDINE KINASE"/>
    <property type="match status" value="1"/>
</dbReference>
<dbReference type="SUPFAM" id="SSF55785">
    <property type="entry name" value="PYP-like sensor domain (PAS domain)"/>
    <property type="match status" value="1"/>
</dbReference>
<dbReference type="Gene3D" id="3.30.450.20">
    <property type="entry name" value="PAS domain"/>
    <property type="match status" value="1"/>
</dbReference>
<dbReference type="PROSITE" id="PS50112">
    <property type="entry name" value="PAS"/>
    <property type="match status" value="1"/>
</dbReference>
<name>A0A4Q1C661_9BACT</name>
<feature type="domain" description="PAC" evidence="10">
    <location>
        <begin position="112"/>
        <end position="164"/>
    </location>
</feature>
<dbReference type="PRINTS" id="PR00344">
    <property type="entry name" value="BCTRLSENSOR"/>
</dbReference>
<dbReference type="Gene3D" id="1.10.287.130">
    <property type="match status" value="1"/>
</dbReference>